<dbReference type="OrthoDB" id="952861at2"/>
<evidence type="ECO:0000313" key="3">
    <source>
        <dbReference type="EMBL" id="AFN75857.1"/>
    </source>
</evidence>
<keyword evidence="4" id="KW-1185">Reference proteome</keyword>
<dbReference type="InterPro" id="IPR012334">
    <property type="entry name" value="Pectin_lyas_fold"/>
</dbReference>
<feature type="domain" description="Right handed beta helix" evidence="1">
    <location>
        <begin position="151"/>
        <end position="268"/>
    </location>
</feature>
<dbReference type="HOGENOM" id="CLU_336747_0_0_10"/>
<dbReference type="eggNOG" id="COG0737">
    <property type="taxonomic scope" value="Bacteria"/>
</dbReference>
<dbReference type="InterPro" id="IPR011050">
    <property type="entry name" value="Pectin_lyase_fold/virulence"/>
</dbReference>
<dbReference type="RefSeq" id="WP_014857287.1">
    <property type="nucleotide sequence ID" value="NC_018178.1"/>
</dbReference>
<dbReference type="Gene3D" id="2.60.40.4070">
    <property type="match status" value="1"/>
</dbReference>
<sequence length="846" mass="94103">MKFNYRFLILALLIAGFFMPVEKISAQAGDTLVVEWQDPVTGEVITDALRNAIENDTNRPEGRVYKLLRGGFYWISEKITYSDFHLRLVGEKGGPTEFDNPPVLQLVGREDGTHADRLMQPSASLTMKNIYVIGCDEFGSQTYYQPIQLDANDSRFVFDGCIFERTNFAPIAFTGKNNDIFVTNCVFRNIQGHPADQQWQGRGISIWADQDTVIVENNTFFNINMTVFQLEGGAANYIRFNHNTIVNMGRALNAGNWWKEAYFTNNLFINPFWHGEGHADITATGRDPRTIPASIFSVGALPTKYGPEEGRRILFSNAYAWRDPAFAAYYGDTIVAQPFAGPMTREDYFDVYENMVIKDTVWLSSMPSVGTYPSEIVENMIQNIKDIRSNTLPATEYFWKLPIDNITGDVCNVCPSWPLPEDFSYTDAALMTAGTDGLPLGDLNWFPDKKAIFEQNKDQYVAQLEAMAGPRIELETIAEYEAEEAVLGGDAEIKDVAGFMYFQMDGGGYIQWEFDLAEAGQYDLNIYTNLRGNGTRGQRIIVNGVSIHDPMGWGEYIWSPKEQEANIWYGKFDPNEWVWTLIKQEEILEAGALTLPAGKNTIRIESSWGYQNFAGIQLIPAGTTTPVVELGVPDATSDLVKIMVEGAVWVPSGLKSVAMNSNGSVTFTVEAPGNGTYALNLLYQNYSGPQNGVLKIDGAVVSTISFASKDDSTGLTVLTDKFELTQGSHQITVEASNINLDMAQLVKVTITSVNENEIPNGYALEQNFPNPFNPTTSIRFTLAKPEVVKLTVYNILGQKVATLVNGPMTAGQHLVHFNASNLASGIYFYGIEAGNFKTFKKMILLK</sequence>
<dbReference type="NCBIfam" id="TIGR04183">
    <property type="entry name" value="Por_Secre_tail"/>
    <property type="match status" value="1"/>
</dbReference>
<dbReference type="Pfam" id="PF18962">
    <property type="entry name" value="Por_Secre_tail"/>
    <property type="match status" value="1"/>
</dbReference>
<proteinExistence type="predicted"/>
<dbReference type="InterPro" id="IPR008979">
    <property type="entry name" value="Galactose-bd-like_sf"/>
</dbReference>
<gene>
    <name evidence="3" type="ordered locus">MROS_2627</name>
</gene>
<dbReference type="AlphaFoldDB" id="I6YZ56"/>
<dbReference type="Pfam" id="PF13229">
    <property type="entry name" value="Beta_helix"/>
    <property type="match status" value="1"/>
</dbReference>
<dbReference type="SUPFAM" id="SSF51126">
    <property type="entry name" value="Pectin lyase-like"/>
    <property type="match status" value="1"/>
</dbReference>
<accession>I6YZ56</accession>
<evidence type="ECO:0000313" key="4">
    <source>
        <dbReference type="Proteomes" id="UP000009011"/>
    </source>
</evidence>
<dbReference type="Gene3D" id="2.60.120.260">
    <property type="entry name" value="Galactose-binding domain-like"/>
    <property type="match status" value="2"/>
</dbReference>
<dbReference type="InterPro" id="IPR039448">
    <property type="entry name" value="Beta_helix"/>
</dbReference>
<dbReference type="Proteomes" id="UP000009011">
    <property type="component" value="Chromosome"/>
</dbReference>
<dbReference type="STRING" id="1191523.MROS_2627"/>
<dbReference type="SUPFAM" id="SSF49785">
    <property type="entry name" value="Galactose-binding domain-like"/>
    <property type="match status" value="1"/>
</dbReference>
<reference evidence="3 4" key="1">
    <citation type="journal article" date="2013" name="PLoS ONE">
        <title>Genomic analysis of Melioribacter roseus, facultatively anaerobic organotrophic bacterium representing a novel deep lineage within Bacteriodetes/Chlorobi group.</title>
        <authorList>
            <person name="Kadnikov V.V."/>
            <person name="Mardanov A.V."/>
            <person name="Podosokorskaya O.A."/>
            <person name="Gavrilov S.N."/>
            <person name="Kublanov I.V."/>
            <person name="Beletsky A.V."/>
            <person name="Bonch-Osmolovskaya E.A."/>
            <person name="Ravin N.V."/>
        </authorList>
    </citation>
    <scope>NUCLEOTIDE SEQUENCE [LARGE SCALE GENOMIC DNA]</scope>
    <source>
        <strain evidence="4">JCM 17771 / P3M-2</strain>
    </source>
</reference>
<feature type="domain" description="Secretion system C-terminal sorting" evidence="2">
    <location>
        <begin position="768"/>
        <end position="843"/>
    </location>
</feature>
<dbReference type="Gene3D" id="2.160.20.10">
    <property type="entry name" value="Single-stranded right-handed beta-helix, Pectin lyase-like"/>
    <property type="match status" value="1"/>
</dbReference>
<name>I6YZ56_MELRP</name>
<dbReference type="EMBL" id="CP003557">
    <property type="protein sequence ID" value="AFN75857.1"/>
    <property type="molecule type" value="Genomic_DNA"/>
</dbReference>
<evidence type="ECO:0000259" key="1">
    <source>
        <dbReference type="Pfam" id="PF13229"/>
    </source>
</evidence>
<organism evidence="3 4">
    <name type="scientific">Melioribacter roseus (strain DSM 23840 / JCM 17771 / VKM B-2668 / P3M-2)</name>
    <dbReference type="NCBI Taxonomy" id="1191523"/>
    <lineage>
        <taxon>Bacteria</taxon>
        <taxon>Pseudomonadati</taxon>
        <taxon>Ignavibacteriota</taxon>
        <taxon>Ignavibacteria</taxon>
        <taxon>Ignavibacteriales</taxon>
        <taxon>Melioribacteraceae</taxon>
        <taxon>Melioribacter</taxon>
    </lineage>
</organism>
<dbReference type="InterPro" id="IPR026444">
    <property type="entry name" value="Secre_tail"/>
</dbReference>
<dbReference type="KEGG" id="mro:MROS_2627"/>
<evidence type="ECO:0000259" key="2">
    <source>
        <dbReference type="Pfam" id="PF18962"/>
    </source>
</evidence>
<protein>
    <submittedName>
        <fullName evidence="3">5'-nucleotidase domain-containing protein</fullName>
    </submittedName>
</protein>